<evidence type="ECO:0000313" key="4">
    <source>
        <dbReference type="Proteomes" id="UP000183613"/>
    </source>
</evidence>
<dbReference type="Pfam" id="PF00419">
    <property type="entry name" value="Fimbrial"/>
    <property type="match status" value="1"/>
</dbReference>
<name>A0A1H5NWH9_PSEDM</name>
<dbReference type="Proteomes" id="UP000183613">
    <property type="component" value="Unassembled WGS sequence"/>
</dbReference>
<keyword evidence="1" id="KW-0732">Signal</keyword>
<protein>
    <submittedName>
        <fullName evidence="3">Fimbrial protein</fullName>
    </submittedName>
</protein>
<dbReference type="InterPro" id="IPR000259">
    <property type="entry name" value="Adhesion_dom_fimbrial"/>
</dbReference>
<evidence type="ECO:0000256" key="1">
    <source>
        <dbReference type="SAM" id="SignalP"/>
    </source>
</evidence>
<dbReference type="RefSeq" id="WP_082136264.1">
    <property type="nucleotide sequence ID" value="NZ_FNUD01000002.1"/>
</dbReference>
<dbReference type="InterPro" id="IPR008966">
    <property type="entry name" value="Adhesion_dom_sf"/>
</dbReference>
<dbReference type="GO" id="GO:0007155">
    <property type="term" value="P:cell adhesion"/>
    <property type="evidence" value="ECO:0007669"/>
    <property type="project" value="InterPro"/>
</dbReference>
<dbReference type="GO" id="GO:0009289">
    <property type="term" value="C:pilus"/>
    <property type="evidence" value="ECO:0007669"/>
    <property type="project" value="InterPro"/>
</dbReference>
<proteinExistence type="predicted"/>
<comment type="caution">
    <text evidence="3">The sequence shown here is derived from an EMBL/GenBank/DDBJ whole genome shotgun (WGS) entry which is preliminary data.</text>
</comment>
<dbReference type="Gene3D" id="2.60.40.1090">
    <property type="entry name" value="Fimbrial-type adhesion domain"/>
    <property type="match status" value="2"/>
</dbReference>
<organism evidence="3 4">
    <name type="scientific">Pseudomonas deceptionensis</name>
    <dbReference type="NCBI Taxonomy" id="882211"/>
    <lineage>
        <taxon>Bacteria</taxon>
        <taxon>Pseudomonadati</taxon>
        <taxon>Pseudomonadota</taxon>
        <taxon>Gammaproteobacteria</taxon>
        <taxon>Pseudomonadales</taxon>
        <taxon>Pseudomonadaceae</taxon>
        <taxon>Pseudomonas</taxon>
    </lineage>
</organism>
<dbReference type="SUPFAM" id="SSF49401">
    <property type="entry name" value="Bacterial adhesins"/>
    <property type="match status" value="1"/>
</dbReference>
<reference evidence="3" key="1">
    <citation type="submission" date="2016-10" db="EMBL/GenBank/DDBJ databases">
        <authorList>
            <person name="Varghese N."/>
            <person name="Submissions S."/>
        </authorList>
    </citation>
    <scope>NUCLEOTIDE SEQUENCE [LARGE SCALE GENOMIC DNA]</scope>
    <source>
        <strain evidence="3">LMG 25555</strain>
    </source>
</reference>
<gene>
    <name evidence="3" type="ORF">SAMN04489800_3992</name>
</gene>
<feature type="signal peptide" evidence="1">
    <location>
        <begin position="1"/>
        <end position="18"/>
    </location>
</feature>
<feature type="chain" id="PRO_5010329120" evidence="1">
    <location>
        <begin position="19"/>
        <end position="316"/>
    </location>
</feature>
<dbReference type="AlphaFoldDB" id="A0A1H5NWH9"/>
<dbReference type="OrthoDB" id="7030744at2"/>
<dbReference type="EMBL" id="FNUD01000002">
    <property type="protein sequence ID" value="SEF05068.1"/>
    <property type="molecule type" value="Genomic_DNA"/>
</dbReference>
<keyword evidence="4" id="KW-1185">Reference proteome</keyword>
<dbReference type="InterPro" id="IPR036937">
    <property type="entry name" value="Adhesion_dom_fimbrial_sf"/>
</dbReference>
<evidence type="ECO:0000313" key="3">
    <source>
        <dbReference type="EMBL" id="SEF05068.1"/>
    </source>
</evidence>
<accession>A0A1H5NWH9</accession>
<feature type="domain" description="Fimbrial-type adhesion" evidence="2">
    <location>
        <begin position="181"/>
        <end position="314"/>
    </location>
</feature>
<evidence type="ECO:0000259" key="2">
    <source>
        <dbReference type="Pfam" id="PF00419"/>
    </source>
</evidence>
<sequence length="316" mass="33411">MRYLTGLLFLLLMQTVSATECRLNGGAWVDPQVKGFNAYVDLVPNLAAGKVFLDGYTLECRHGLPSPVNPSEQILTDPNAVVLYSQPGYFPEGGLDVTGTYYPTPVRAGILLSIQRNEPLMSVLGRPYLNIVRAPGQYIKISSGALIATVNLRVRTYVGSSLVKHFSTFLNVYASNSLNLNPSTCTINNNAPIDVDFGSVDSLAVGESPTSAPNSKTFVLRYSCPDAGISSPIDITLKGATSSFNSSGLAMSNPDLSTVVYRTSTFVVVPPGGSFRGAITNSSGRDSVTFALIRKPGSLPAAGPFTGSATLVMSVP</sequence>